<evidence type="ECO:0000313" key="2">
    <source>
        <dbReference type="EMBL" id="QQB89373.1"/>
    </source>
</evidence>
<gene>
    <name evidence="1" type="ORF">EQG53_02255</name>
    <name evidence="2" type="ORF">I6H83_02705</name>
</gene>
<keyword evidence="4" id="KW-1185">Reference proteome</keyword>
<evidence type="ECO:0000313" key="3">
    <source>
        <dbReference type="Proteomes" id="UP000287388"/>
    </source>
</evidence>
<dbReference type="RefSeq" id="WP_128718972.1">
    <property type="nucleotide sequence ID" value="NZ_BJNC01000051.1"/>
</dbReference>
<accession>A0A410NU08</accession>
<reference evidence="2 4" key="2">
    <citation type="submission" date="2020-12" db="EMBL/GenBank/DDBJ databases">
        <title>FDA dAtabase for Regulatory Grade micrObial Sequences (FDA-ARGOS): Supporting development and validation of Infectious Disease Dx tests.</title>
        <authorList>
            <person name="Kerrigan L."/>
            <person name="Long C."/>
            <person name="Tallon L."/>
            <person name="Sadzewicz L."/>
            <person name="Zhao X."/>
            <person name="Boylan J."/>
            <person name="Ott S."/>
            <person name="Bowen H."/>
            <person name="Vavikolanu K."/>
            <person name="Mehta A."/>
            <person name="Aluvathingal J."/>
            <person name="Nadendla S."/>
            <person name="Yan Y."/>
            <person name="Sichtig H."/>
        </authorList>
    </citation>
    <scope>NUCLEOTIDE SEQUENCE [LARGE SCALE GENOMIC DNA]</scope>
    <source>
        <strain evidence="2 4">FDAARGOS_1026</strain>
    </source>
</reference>
<dbReference type="Proteomes" id="UP000287388">
    <property type="component" value="Chromosome"/>
</dbReference>
<dbReference type="KEGG" id="bdm:EQG53_02255"/>
<sequence length="173" mass="18876">MGFRFSKRSMDRARAVDPLLMAVAVIALNRCAVDFGITEEQSRSLNEQAEKVRRGVSRTMNSAHVIKAGAAFSTGLDLVPYVDGVFTWGDDHWRVKTKAGAVIEPFYEIASAMREAAILVGVRLVWGGAWDRVLNDLPAGPAAMKAAVEGYKARRKAMGKSALLDGPHFEIAR</sequence>
<dbReference type="Gene3D" id="3.30.1380.10">
    <property type="match status" value="1"/>
</dbReference>
<organism evidence="1 3">
    <name type="scientific">Brevundimonas diminuta</name>
    <name type="common">Pseudomonas diminuta</name>
    <dbReference type="NCBI Taxonomy" id="293"/>
    <lineage>
        <taxon>Bacteria</taxon>
        <taxon>Pseudomonadati</taxon>
        <taxon>Pseudomonadota</taxon>
        <taxon>Alphaproteobacteria</taxon>
        <taxon>Caulobacterales</taxon>
        <taxon>Caulobacteraceae</taxon>
        <taxon>Brevundimonas</taxon>
    </lineage>
</organism>
<evidence type="ECO:0000313" key="4">
    <source>
        <dbReference type="Proteomes" id="UP000596117"/>
    </source>
</evidence>
<reference evidence="1 3" key="1">
    <citation type="submission" date="2019-01" db="EMBL/GenBank/DDBJ databases">
        <title>Brevundimonas diminuta Genome sequencing and assembly.</title>
        <authorList>
            <person name="Chen H."/>
        </authorList>
    </citation>
    <scope>NUCLEOTIDE SEQUENCE [LARGE SCALE GENOMIC DNA]</scope>
    <source>
        <strain evidence="1">ATCC</strain>
        <strain evidence="3">ATCC(B) 19146</strain>
    </source>
</reference>
<evidence type="ECO:0000313" key="1">
    <source>
        <dbReference type="EMBL" id="QAT13271.1"/>
    </source>
</evidence>
<dbReference type="EMBL" id="CP066026">
    <property type="protein sequence ID" value="QQB89373.1"/>
    <property type="molecule type" value="Genomic_DNA"/>
</dbReference>
<dbReference type="EMBL" id="CP035093">
    <property type="protein sequence ID" value="QAT13271.1"/>
    <property type="molecule type" value="Genomic_DNA"/>
</dbReference>
<protein>
    <submittedName>
        <fullName evidence="1">M15 family peptidase</fullName>
    </submittedName>
</protein>
<dbReference type="Proteomes" id="UP000596117">
    <property type="component" value="Chromosome"/>
</dbReference>
<name>A0A410NU08_BREDI</name>
<dbReference type="AlphaFoldDB" id="A0A410NU08"/>
<dbReference type="InterPro" id="IPR009045">
    <property type="entry name" value="Zn_M74/Hedgehog-like"/>
</dbReference>
<proteinExistence type="predicted"/>